<evidence type="ECO:0000256" key="5">
    <source>
        <dbReference type="ARBA" id="ARBA00022989"/>
    </source>
</evidence>
<keyword evidence="4 7" id="KW-0812">Transmembrane</keyword>
<feature type="domain" description="Prepilin type IV endopeptidase peptidase" evidence="8">
    <location>
        <begin position="104"/>
        <end position="205"/>
    </location>
</feature>
<feature type="transmembrane region" description="Helical" evidence="7">
    <location>
        <begin position="125"/>
        <end position="141"/>
    </location>
</feature>
<feature type="transmembrane region" description="Helical" evidence="7">
    <location>
        <begin position="6"/>
        <end position="26"/>
    </location>
</feature>
<comment type="caution">
    <text evidence="10">The sequence shown here is derived from an EMBL/GenBank/DDBJ whole genome shotgun (WGS) entry which is preliminary data.</text>
</comment>
<dbReference type="Gene3D" id="1.20.120.1220">
    <property type="match status" value="1"/>
</dbReference>
<gene>
    <name evidence="10" type="ORF">EF384_03275</name>
</gene>
<feature type="transmembrane region" description="Helical" evidence="7">
    <location>
        <begin position="221"/>
        <end position="237"/>
    </location>
</feature>
<dbReference type="GO" id="GO:0004190">
    <property type="term" value="F:aspartic-type endopeptidase activity"/>
    <property type="evidence" value="ECO:0007669"/>
    <property type="project" value="InterPro"/>
</dbReference>
<sequence>MLYILYYTILGLLFACLASFFMVVGARTVQNQSFIMGRSHCDHCQRPIPPLALIPILGYLLSNGRCQSCQHSIPIKYPICEAYFAIFSLILFMTFSLSESVFYIIYFAILTIMAASDWSDQWIPDRFQVLLLLFVIGQFSLNPSGRILTHSLFAVGICLLFILLNFRFTNGIGGGDIKTITILALALGPYQTAWLLFVATSFILCHIIIDKYRGRPLAKGFPFLPYIFFAYPLIFYIL</sequence>
<evidence type="ECO:0000259" key="8">
    <source>
        <dbReference type="Pfam" id="PF01478"/>
    </source>
</evidence>
<evidence type="ECO:0000256" key="6">
    <source>
        <dbReference type="ARBA" id="ARBA00023136"/>
    </source>
</evidence>
<comment type="subcellular location">
    <subcellularLocation>
        <location evidence="1">Cell membrane</location>
        <topology evidence="1">Multi-pass membrane protein</topology>
    </subcellularLocation>
</comment>
<dbReference type="InterPro" id="IPR010627">
    <property type="entry name" value="Prepilin_pept_A24_N"/>
</dbReference>
<evidence type="ECO:0000256" key="2">
    <source>
        <dbReference type="ARBA" id="ARBA00005801"/>
    </source>
</evidence>
<dbReference type="Pfam" id="PF06750">
    <property type="entry name" value="A24_N_bact"/>
    <property type="match status" value="1"/>
</dbReference>
<feature type="domain" description="Prepilin peptidase A24 N-terminal" evidence="9">
    <location>
        <begin position="15"/>
        <end position="95"/>
    </location>
</feature>
<evidence type="ECO:0000256" key="1">
    <source>
        <dbReference type="ARBA" id="ARBA00004651"/>
    </source>
</evidence>
<dbReference type="Pfam" id="PF01478">
    <property type="entry name" value="Peptidase_A24"/>
    <property type="match status" value="1"/>
</dbReference>
<dbReference type="PANTHER" id="PTHR30487">
    <property type="entry name" value="TYPE 4 PREPILIN-LIKE PROTEINS LEADER PEPTIDE-PROCESSING ENZYME"/>
    <property type="match status" value="1"/>
</dbReference>
<evidence type="ECO:0000313" key="10">
    <source>
        <dbReference type="EMBL" id="RPA60887.1"/>
    </source>
</evidence>
<dbReference type="RefSeq" id="WP_123779562.1">
    <property type="nucleotide sequence ID" value="NZ_RKMG01000007.1"/>
</dbReference>
<dbReference type="PANTHER" id="PTHR30487:SF0">
    <property type="entry name" value="PREPILIN LEADER PEPTIDASE_N-METHYLTRANSFERASE-RELATED"/>
    <property type="match status" value="1"/>
</dbReference>
<evidence type="ECO:0000256" key="7">
    <source>
        <dbReference type="SAM" id="Phobius"/>
    </source>
</evidence>
<name>A0A3N4GHH5_9LACT</name>
<dbReference type="AlphaFoldDB" id="A0A3N4GHH5"/>
<evidence type="ECO:0000256" key="4">
    <source>
        <dbReference type="ARBA" id="ARBA00022692"/>
    </source>
</evidence>
<dbReference type="GO" id="GO:0005886">
    <property type="term" value="C:plasma membrane"/>
    <property type="evidence" value="ECO:0007669"/>
    <property type="project" value="UniProtKB-SubCell"/>
</dbReference>
<feature type="transmembrane region" description="Helical" evidence="7">
    <location>
        <begin position="180"/>
        <end position="209"/>
    </location>
</feature>
<dbReference type="GO" id="GO:0006465">
    <property type="term" value="P:signal peptide processing"/>
    <property type="evidence" value="ECO:0007669"/>
    <property type="project" value="TreeGrafter"/>
</dbReference>
<evidence type="ECO:0000313" key="11">
    <source>
        <dbReference type="Proteomes" id="UP000273977"/>
    </source>
</evidence>
<keyword evidence="5 7" id="KW-1133">Transmembrane helix</keyword>
<organism evidence="10 11">
    <name type="scientific">Aerococcus agrisoli</name>
    <dbReference type="NCBI Taxonomy" id="2487350"/>
    <lineage>
        <taxon>Bacteria</taxon>
        <taxon>Bacillati</taxon>
        <taxon>Bacillota</taxon>
        <taxon>Bacilli</taxon>
        <taxon>Lactobacillales</taxon>
        <taxon>Aerococcaceae</taxon>
        <taxon>Aerococcus</taxon>
    </lineage>
</organism>
<feature type="transmembrane region" description="Helical" evidence="7">
    <location>
        <begin position="147"/>
        <end position="168"/>
    </location>
</feature>
<dbReference type="InterPro" id="IPR000045">
    <property type="entry name" value="Prepilin_IV_endopep_pep"/>
</dbReference>
<accession>A0A3N4GHH5</accession>
<dbReference type="EMBL" id="RKMG01000007">
    <property type="protein sequence ID" value="RPA60887.1"/>
    <property type="molecule type" value="Genomic_DNA"/>
</dbReference>
<reference evidence="10 11" key="1">
    <citation type="submission" date="2018-11" db="EMBL/GenBank/DDBJ databases">
        <title>Aerococcus sp. SJQ22, whole genome shotgun sequence.</title>
        <authorList>
            <person name="Sun L."/>
            <person name="Gao X."/>
            <person name="Chen W."/>
            <person name="Huang K."/>
        </authorList>
    </citation>
    <scope>NUCLEOTIDE SEQUENCE [LARGE SCALE GENOMIC DNA]</scope>
    <source>
        <strain evidence="10 11">SJQ22</strain>
    </source>
</reference>
<comment type="similarity">
    <text evidence="2">Belongs to the peptidase A24 family.</text>
</comment>
<keyword evidence="11" id="KW-1185">Reference proteome</keyword>
<evidence type="ECO:0000259" key="9">
    <source>
        <dbReference type="Pfam" id="PF06750"/>
    </source>
</evidence>
<dbReference type="Proteomes" id="UP000273977">
    <property type="component" value="Unassembled WGS sequence"/>
</dbReference>
<dbReference type="InterPro" id="IPR050882">
    <property type="entry name" value="Prepilin_peptidase/N-MTase"/>
</dbReference>
<keyword evidence="3" id="KW-1003">Cell membrane</keyword>
<evidence type="ECO:0000256" key="3">
    <source>
        <dbReference type="ARBA" id="ARBA00022475"/>
    </source>
</evidence>
<dbReference type="OrthoDB" id="9789291at2"/>
<keyword evidence="6 7" id="KW-0472">Membrane</keyword>
<protein>
    <submittedName>
        <fullName evidence="10">Prepilin peptidase</fullName>
    </submittedName>
</protein>
<proteinExistence type="inferred from homology"/>